<reference evidence="2 3" key="1">
    <citation type="journal article" date="2009" name="Appl. Environ. Microbiol.">
        <title>Community genomic and proteomic analyses of chemoautotrophic iron-oxidizing "Leptospirillum rubarum" (Group II) and "Leptospirillum ferrodiazotrophum" (Group III) bacteria in acid mine drainage biofilms.</title>
        <authorList>
            <person name="Goltsman D.S."/>
            <person name="Denef V.J."/>
            <person name="Singer S.W."/>
            <person name="VerBerkmoes N.C."/>
            <person name="Lefsrud M."/>
            <person name="Mueller R.S."/>
            <person name="Dick G.J."/>
            <person name="Sun C.L."/>
            <person name="Wheeler K.E."/>
            <person name="Zemla A."/>
            <person name="Baker B.J."/>
            <person name="Hauser L."/>
            <person name="Land M."/>
            <person name="Shah M.B."/>
            <person name="Thelen M.P."/>
            <person name="Hettich R.L."/>
            <person name="Banfield J.F."/>
        </authorList>
    </citation>
    <scope>NUCLEOTIDE SEQUENCE [LARGE SCALE GENOMIC DNA]</scope>
</reference>
<dbReference type="EMBL" id="GG693862">
    <property type="protein sequence ID" value="EES53474.1"/>
    <property type="molecule type" value="Genomic_DNA"/>
</dbReference>
<dbReference type="InterPro" id="IPR010359">
    <property type="entry name" value="IrrE_HExxH"/>
</dbReference>
<keyword evidence="3" id="KW-1185">Reference proteome</keyword>
<gene>
    <name evidence="2" type="ORF">UBAL3_78920067</name>
</gene>
<evidence type="ECO:0000313" key="3">
    <source>
        <dbReference type="Proteomes" id="UP000009374"/>
    </source>
</evidence>
<dbReference type="PANTHER" id="PTHR43236:SF2">
    <property type="entry name" value="BLL0069 PROTEIN"/>
    <property type="match status" value="1"/>
</dbReference>
<proteinExistence type="predicted"/>
<dbReference type="InterPro" id="IPR052345">
    <property type="entry name" value="Rad_response_metalloprotease"/>
</dbReference>
<dbReference type="Proteomes" id="UP000009374">
    <property type="component" value="Unassembled WGS sequence"/>
</dbReference>
<organism evidence="2 3">
    <name type="scientific">Leptospirillum ferrodiazotrophum</name>
    <dbReference type="NCBI Taxonomy" id="412449"/>
    <lineage>
        <taxon>Bacteria</taxon>
        <taxon>Pseudomonadati</taxon>
        <taxon>Nitrospirota</taxon>
        <taxon>Nitrospiria</taxon>
        <taxon>Nitrospirales</taxon>
        <taxon>Nitrospiraceae</taxon>
        <taxon>Leptospirillum</taxon>
    </lineage>
</organism>
<name>C6HVA0_9BACT</name>
<dbReference type="AlphaFoldDB" id="C6HVA0"/>
<protein>
    <recommendedName>
        <fullName evidence="1">IrrE N-terminal-like domain-containing protein</fullName>
    </recommendedName>
</protein>
<accession>C6HVA0</accession>
<evidence type="ECO:0000259" key="1">
    <source>
        <dbReference type="Pfam" id="PF06114"/>
    </source>
</evidence>
<dbReference type="Gene3D" id="1.10.10.2910">
    <property type="match status" value="1"/>
</dbReference>
<dbReference type="PANTHER" id="PTHR43236">
    <property type="entry name" value="ANTITOXIN HIGA1"/>
    <property type="match status" value="1"/>
</dbReference>
<dbReference type="Pfam" id="PF06114">
    <property type="entry name" value="Peptidase_M78"/>
    <property type="match status" value="1"/>
</dbReference>
<feature type="domain" description="IrrE N-terminal-like" evidence="1">
    <location>
        <begin position="168"/>
        <end position="296"/>
    </location>
</feature>
<evidence type="ECO:0000313" key="2">
    <source>
        <dbReference type="EMBL" id="EES53474.1"/>
    </source>
</evidence>
<sequence>MSMQVSPSIAVLRWAAERTHLSEVALAHRFPKWPQWREGEAQPTLKQLEAFARFTHTPFGYFFLLEPPQIALPVPDFRTHRDTPLAVPSADLLDTLYLSQQRQEWFREYAQWHGLTVMDWVGSGNIQGSPEDAAEHLREVLALSIAERQRLPTWTEALRQLISKSEDAGVLVMGSSVVGTNSHRKLDVEEFRGFALSDDLAPLIFLNAADSKSAQMFTLAHELAHLLLGKSGVSDTQAGRVPDLAIERWCNQVAAELLMPLDETRRAINHDTSIEGEIRRLARKFKVSTLVALRRLFDANQIDEQTLWQLYHSEVERLQTIERASGGGDFYRTLGARTGKRFARALVASALEGQTLFQDAFRLLGLRKSEAFYTAARELGVMA</sequence>